<feature type="region of interest" description="Disordered" evidence="1">
    <location>
        <begin position="182"/>
        <end position="204"/>
    </location>
</feature>
<proteinExistence type="predicted"/>
<reference evidence="3" key="1">
    <citation type="submission" date="2014-12" db="EMBL/GenBank/DDBJ databases">
        <title>Genome Sequence of Valsa Canker Pathogens Uncovers a Specific Adaption of Colonization on Woody Bark.</title>
        <authorList>
            <person name="Yin Z."/>
            <person name="Liu H."/>
            <person name="Gao X."/>
            <person name="Li Z."/>
            <person name="Song N."/>
            <person name="Ke X."/>
            <person name="Dai Q."/>
            <person name="Wu Y."/>
            <person name="Sun Y."/>
            <person name="Xu J.-R."/>
            <person name="Kang Z.K."/>
            <person name="Wang L."/>
            <person name="Huang L."/>
        </authorList>
    </citation>
    <scope>NUCLEOTIDE SEQUENCE [LARGE SCALE GENOMIC DNA]</scope>
    <source>
        <strain evidence="3">SXYL134</strain>
    </source>
</reference>
<feature type="compositionally biased region" description="Polar residues" evidence="1">
    <location>
        <begin position="16"/>
        <end position="26"/>
    </location>
</feature>
<dbReference type="OrthoDB" id="5242126at2759"/>
<dbReference type="EMBL" id="KN714871">
    <property type="protein sequence ID" value="KUI63204.1"/>
    <property type="molecule type" value="Genomic_DNA"/>
</dbReference>
<feature type="compositionally biased region" description="Polar residues" evidence="1">
    <location>
        <begin position="222"/>
        <end position="232"/>
    </location>
</feature>
<feature type="region of interest" description="Disordered" evidence="1">
    <location>
        <begin position="1"/>
        <end position="34"/>
    </location>
</feature>
<accession>A0A194VH55</accession>
<keyword evidence="3" id="KW-1185">Reference proteome</keyword>
<sequence>MAQIFQKLRLSKEGTEQSPIPAQTSRFVPRKGTQRHCDHLQGLKPVRSDPNEREIQTDDVARFSKEKVSRPGTNGYWEISGQSPEKTWVTLIHFNTFELLIQSSPGHTITLGNLDIIIILERCLEDAGDHPVVRKLSSTATCWPGGFARFKWMLRGMMVESPGCPSQTQVPVPQRIRSLKQRVRGGGSLPQPQDGQGDRRQSLMQRAASLFMKRHFGASSSYTAGSPLQSTDLDGLPPISVSRSYG</sequence>
<organism evidence="2 3">
    <name type="scientific">Cytospora mali</name>
    <name type="common">Apple Valsa canker fungus</name>
    <name type="synonym">Valsa mali</name>
    <dbReference type="NCBI Taxonomy" id="578113"/>
    <lineage>
        <taxon>Eukaryota</taxon>
        <taxon>Fungi</taxon>
        <taxon>Dikarya</taxon>
        <taxon>Ascomycota</taxon>
        <taxon>Pezizomycotina</taxon>
        <taxon>Sordariomycetes</taxon>
        <taxon>Sordariomycetidae</taxon>
        <taxon>Diaporthales</taxon>
        <taxon>Cytosporaceae</taxon>
        <taxon>Cytospora</taxon>
    </lineage>
</organism>
<evidence type="ECO:0000256" key="1">
    <source>
        <dbReference type="SAM" id="MobiDB-lite"/>
    </source>
</evidence>
<gene>
    <name evidence="2" type="ORF">VP1G_11496</name>
</gene>
<dbReference type="Proteomes" id="UP000078576">
    <property type="component" value="Unassembled WGS sequence"/>
</dbReference>
<evidence type="ECO:0000313" key="2">
    <source>
        <dbReference type="EMBL" id="KUI63204.1"/>
    </source>
</evidence>
<evidence type="ECO:0000313" key="3">
    <source>
        <dbReference type="Proteomes" id="UP000078576"/>
    </source>
</evidence>
<dbReference type="AlphaFoldDB" id="A0A194VH55"/>
<protein>
    <submittedName>
        <fullName evidence="2">Uncharacterized protein</fullName>
    </submittedName>
</protein>
<feature type="region of interest" description="Disordered" evidence="1">
    <location>
        <begin position="222"/>
        <end position="246"/>
    </location>
</feature>
<name>A0A194VH55_CYTMA</name>